<evidence type="ECO:0000313" key="6">
    <source>
        <dbReference type="Proteomes" id="UP000002430"/>
    </source>
</evidence>
<dbReference type="Pfam" id="PF00717">
    <property type="entry name" value="Peptidase_S24"/>
    <property type="match status" value="1"/>
</dbReference>
<dbReference type="OrthoDB" id="5363392at2"/>
<dbReference type="GO" id="GO:0003677">
    <property type="term" value="F:DNA binding"/>
    <property type="evidence" value="ECO:0007669"/>
    <property type="project" value="UniProtKB-KW"/>
</dbReference>
<dbReference type="STRING" id="363253.LI0836"/>
<evidence type="ECO:0000256" key="2">
    <source>
        <dbReference type="ARBA" id="ARBA00023125"/>
    </source>
</evidence>
<dbReference type="KEGG" id="lip:LI0836"/>
<dbReference type="InterPro" id="IPR039418">
    <property type="entry name" value="LexA-like"/>
</dbReference>
<accession>Q1MQ37</accession>
<dbReference type="InterPro" id="IPR036286">
    <property type="entry name" value="LexA/Signal_pep-like_sf"/>
</dbReference>
<keyword evidence="2" id="KW-0238">DNA-binding</keyword>
<dbReference type="HOGENOM" id="CLU_066192_1_1_7"/>
<name>Q1MQ37_LAWIP</name>
<dbReference type="Gene3D" id="1.10.260.40">
    <property type="entry name" value="lambda repressor-like DNA-binding domains"/>
    <property type="match status" value="1"/>
</dbReference>
<dbReference type="InterPro" id="IPR001387">
    <property type="entry name" value="Cro/C1-type_HTH"/>
</dbReference>
<keyword evidence="1" id="KW-0805">Transcription regulation</keyword>
<evidence type="ECO:0000313" key="5">
    <source>
        <dbReference type="EMBL" id="CAJ54890.1"/>
    </source>
</evidence>
<evidence type="ECO:0000259" key="4">
    <source>
        <dbReference type="PROSITE" id="PS50943"/>
    </source>
</evidence>
<keyword evidence="6" id="KW-1185">Reference proteome</keyword>
<gene>
    <name evidence="5" type="ordered locus">LI0836</name>
</gene>
<organism evidence="5 6">
    <name type="scientific">Lawsonia intracellularis (strain PHE/MN1-00)</name>
    <dbReference type="NCBI Taxonomy" id="363253"/>
    <lineage>
        <taxon>Bacteria</taxon>
        <taxon>Pseudomonadati</taxon>
        <taxon>Thermodesulfobacteriota</taxon>
        <taxon>Desulfovibrionia</taxon>
        <taxon>Desulfovibrionales</taxon>
        <taxon>Desulfovibrionaceae</taxon>
        <taxon>Lawsonia</taxon>
    </lineage>
</organism>
<dbReference type="SUPFAM" id="SSF47413">
    <property type="entry name" value="lambda repressor-like DNA-binding domains"/>
    <property type="match status" value="1"/>
</dbReference>
<dbReference type="SMART" id="SM00530">
    <property type="entry name" value="HTH_XRE"/>
    <property type="match status" value="1"/>
</dbReference>
<dbReference type="eggNOG" id="COG2944">
    <property type="taxonomic scope" value="Bacteria"/>
</dbReference>
<dbReference type="Pfam" id="PF01381">
    <property type="entry name" value="HTH_3"/>
    <property type="match status" value="1"/>
</dbReference>
<dbReference type="PANTHER" id="PTHR40661">
    <property type="match status" value="1"/>
</dbReference>
<proteinExistence type="predicted"/>
<evidence type="ECO:0000256" key="1">
    <source>
        <dbReference type="ARBA" id="ARBA00023015"/>
    </source>
</evidence>
<reference evidence="5 6" key="1">
    <citation type="submission" date="2005-11" db="EMBL/GenBank/DDBJ databases">
        <title>The complete genome sequence of Lawsonia intracellularis: the causative agent of proliferative enteropathy.</title>
        <authorList>
            <person name="Kaur K."/>
            <person name="Zhang Q."/>
            <person name="Beckler D."/>
            <person name="Munir S."/>
            <person name="Li L."/>
            <person name="Kinsley K."/>
            <person name="Herron L."/>
            <person name="Peterson A."/>
            <person name="May B."/>
            <person name="Singh S."/>
            <person name="Gebhart C."/>
            <person name="Kapur V."/>
        </authorList>
    </citation>
    <scope>NUCLEOTIDE SEQUENCE [LARGE SCALE GENOMIC DNA]</scope>
    <source>
        <strain evidence="5 6">PHE/MN1-00</strain>
    </source>
</reference>
<dbReference type="PROSITE" id="PS50943">
    <property type="entry name" value="HTH_CROC1"/>
    <property type="match status" value="1"/>
</dbReference>
<evidence type="ECO:0000256" key="3">
    <source>
        <dbReference type="ARBA" id="ARBA00023163"/>
    </source>
</evidence>
<sequence length="246" mass="27407">MDIQKIGEKLKALRGQESRDSFSAHFGIHRNTLAAWESGERLPSLEFLSLLAQQKKLSVAEILGEAGVVSTKGLSSPQKVQQEADTTVNSEYKLERERACSQFSWKGNDFTLIPLVKAVLSAGGGSFETTDKIEGHYAFRNDFLYYRGNPKTMKLFRVDGDSMEPRVSDGDIALIDQGQVAPRAGKIYAVRLEDVIYLKVLNTQPGKLILSSYNTDYTPIEFDTRGDMADCFSIIGRAVWIGRELD</sequence>
<feature type="domain" description="HTH cro/C1-type" evidence="4">
    <location>
        <begin position="27"/>
        <end position="62"/>
    </location>
</feature>
<dbReference type="PANTHER" id="PTHR40661:SF3">
    <property type="entry name" value="FELS-1 PROPHAGE TRANSCRIPTIONAL REGULATOR"/>
    <property type="match status" value="1"/>
</dbReference>
<dbReference type="InterPro" id="IPR010982">
    <property type="entry name" value="Lambda_DNA-bd_dom_sf"/>
</dbReference>
<dbReference type="SUPFAM" id="SSF51306">
    <property type="entry name" value="LexA/Signal peptidase"/>
    <property type="match status" value="1"/>
</dbReference>
<dbReference type="Gene3D" id="2.10.109.10">
    <property type="entry name" value="Umud Fragment, subunit A"/>
    <property type="match status" value="1"/>
</dbReference>
<dbReference type="InterPro" id="IPR015927">
    <property type="entry name" value="Peptidase_S24_S26A/B/C"/>
</dbReference>
<dbReference type="CDD" id="cd00093">
    <property type="entry name" value="HTH_XRE"/>
    <property type="match status" value="1"/>
</dbReference>
<dbReference type="EMBL" id="AM180252">
    <property type="protein sequence ID" value="CAJ54890.1"/>
    <property type="molecule type" value="Genomic_DNA"/>
</dbReference>
<protein>
    <submittedName>
        <fullName evidence="5">Predicted transcriptional regulator</fullName>
    </submittedName>
</protein>
<keyword evidence="3" id="KW-0804">Transcription</keyword>
<dbReference type="RefSeq" id="WP_011526919.1">
    <property type="nucleotide sequence ID" value="NC_008011.1"/>
</dbReference>
<dbReference type="eggNOG" id="COG2932">
    <property type="taxonomic scope" value="Bacteria"/>
</dbReference>
<dbReference type="AlphaFoldDB" id="Q1MQ37"/>
<dbReference type="Proteomes" id="UP000002430">
    <property type="component" value="Chromosome"/>
</dbReference>
<dbReference type="CDD" id="cd06529">
    <property type="entry name" value="S24_LexA-like"/>
    <property type="match status" value="1"/>
</dbReference>